<dbReference type="Gene3D" id="3.40.630.30">
    <property type="match status" value="1"/>
</dbReference>
<dbReference type="InterPro" id="IPR016181">
    <property type="entry name" value="Acyl_CoA_acyltransferase"/>
</dbReference>
<dbReference type="PROSITE" id="PS51186">
    <property type="entry name" value="GNAT"/>
    <property type="match status" value="1"/>
</dbReference>
<dbReference type="CDD" id="cd04301">
    <property type="entry name" value="NAT_SF"/>
    <property type="match status" value="1"/>
</dbReference>
<protein>
    <submittedName>
        <fullName evidence="4">N-acetyltransferase</fullName>
    </submittedName>
</protein>
<dbReference type="EMBL" id="QWGP01000016">
    <property type="protein sequence ID" value="RHZ93733.1"/>
    <property type="molecule type" value="Genomic_DNA"/>
</dbReference>
<accession>A0AAX1UJ19</accession>
<keyword evidence="2" id="KW-0012">Acyltransferase</keyword>
<evidence type="ECO:0000313" key="5">
    <source>
        <dbReference type="Proteomes" id="UP000266305"/>
    </source>
</evidence>
<dbReference type="GO" id="GO:0016747">
    <property type="term" value="F:acyltransferase activity, transferring groups other than amino-acyl groups"/>
    <property type="evidence" value="ECO:0007669"/>
    <property type="project" value="InterPro"/>
</dbReference>
<name>A0AAX1UJ19_CERSP</name>
<dbReference type="SUPFAM" id="SSF55729">
    <property type="entry name" value="Acyl-CoA N-acyltransferases (Nat)"/>
    <property type="match status" value="1"/>
</dbReference>
<dbReference type="PANTHER" id="PTHR43877">
    <property type="entry name" value="AMINOALKYLPHOSPHONATE N-ACETYLTRANSFERASE-RELATED-RELATED"/>
    <property type="match status" value="1"/>
</dbReference>
<evidence type="ECO:0000313" key="4">
    <source>
        <dbReference type="EMBL" id="RHZ93733.1"/>
    </source>
</evidence>
<reference evidence="4 5" key="1">
    <citation type="submission" date="2018-08" db="EMBL/GenBank/DDBJ databases">
        <title>Draft genome sequence of Rhodobacter sphaeroides FY.</title>
        <authorList>
            <person name="Rayyan A."/>
            <person name="Meyer T.E."/>
            <person name="Kyndt J.A."/>
        </authorList>
    </citation>
    <scope>NUCLEOTIDE SEQUENCE [LARGE SCALE GENOMIC DNA]</scope>
    <source>
        <strain evidence="4 5">FY</strain>
    </source>
</reference>
<keyword evidence="1" id="KW-0808">Transferase</keyword>
<evidence type="ECO:0000259" key="3">
    <source>
        <dbReference type="PROSITE" id="PS51186"/>
    </source>
</evidence>
<proteinExistence type="predicted"/>
<evidence type="ECO:0000256" key="2">
    <source>
        <dbReference type="ARBA" id="ARBA00023315"/>
    </source>
</evidence>
<comment type="caution">
    <text evidence="4">The sequence shown here is derived from an EMBL/GenBank/DDBJ whole genome shotgun (WGS) entry which is preliminary data.</text>
</comment>
<dbReference type="Proteomes" id="UP000266305">
    <property type="component" value="Unassembled WGS sequence"/>
</dbReference>
<dbReference type="InterPro" id="IPR000182">
    <property type="entry name" value="GNAT_dom"/>
</dbReference>
<dbReference type="RefSeq" id="WP_119000584.1">
    <property type="nucleotide sequence ID" value="NZ_QWGP01000016.1"/>
</dbReference>
<organism evidence="4 5">
    <name type="scientific">Cereibacter sphaeroides</name>
    <name type="common">Rhodobacter sphaeroides</name>
    <dbReference type="NCBI Taxonomy" id="1063"/>
    <lineage>
        <taxon>Bacteria</taxon>
        <taxon>Pseudomonadati</taxon>
        <taxon>Pseudomonadota</taxon>
        <taxon>Alphaproteobacteria</taxon>
        <taxon>Rhodobacterales</taxon>
        <taxon>Paracoccaceae</taxon>
        <taxon>Cereibacter</taxon>
    </lineage>
</organism>
<sequence length="161" mass="17182">MTVAGLHLRLARPGDLSAVDALFAHSYARLIRADYPPSVLVTAVPLLARAQPALLASGRYWLAETEEAILAAGGWSPRGAAEGEIRHLVTRASHVRQGIASALLGRAISQAAAEGILRLHCLATRTAVPFYERMGFRRLGEVSVPLGPGVAFPSERMLRAP</sequence>
<gene>
    <name evidence="4" type="ORF">D1114_14565</name>
</gene>
<dbReference type="Pfam" id="PF13508">
    <property type="entry name" value="Acetyltransf_7"/>
    <property type="match status" value="1"/>
</dbReference>
<dbReference type="AlphaFoldDB" id="A0AAX1UJ19"/>
<dbReference type="InterPro" id="IPR050832">
    <property type="entry name" value="Bact_Acetyltransf"/>
</dbReference>
<feature type="domain" description="N-acetyltransferase" evidence="3">
    <location>
        <begin position="6"/>
        <end position="159"/>
    </location>
</feature>
<evidence type="ECO:0000256" key="1">
    <source>
        <dbReference type="ARBA" id="ARBA00022679"/>
    </source>
</evidence>
<dbReference type="PANTHER" id="PTHR43877:SF1">
    <property type="entry name" value="ACETYLTRANSFERASE"/>
    <property type="match status" value="1"/>
</dbReference>